<reference evidence="1 2" key="1">
    <citation type="journal article" date="2023" name="Commun. Biol.">
        <title>Genome analysis of Parmales, the sister group of diatoms, reveals the evolutionary specialization of diatoms from phago-mixotrophs to photoautotrophs.</title>
        <authorList>
            <person name="Ban H."/>
            <person name="Sato S."/>
            <person name="Yoshikawa S."/>
            <person name="Yamada K."/>
            <person name="Nakamura Y."/>
            <person name="Ichinomiya M."/>
            <person name="Sato N."/>
            <person name="Blanc-Mathieu R."/>
            <person name="Endo H."/>
            <person name="Kuwata A."/>
            <person name="Ogata H."/>
        </authorList>
    </citation>
    <scope>NUCLEOTIDE SEQUENCE [LARGE SCALE GENOMIC DNA]</scope>
</reference>
<name>A0ABQ6MXT4_9STRA</name>
<sequence>VNDGVLRWLQRIAQLAAEAEGRLQRGASLTKYCSGVIGVKKHARSVFLNEAGDALCWGPEGGDRSDGKKVKALPIETFLSVEKGAAGVAAVKGVDELCLHVSSTSRELDIEFPTGAARDAWVRDLYCVCYSRSLKELQRSVGAQMAKQLSTPKVALRKAVANSERKLA</sequence>
<organism evidence="1 2">
    <name type="scientific">Tetraparma gracilis</name>
    <dbReference type="NCBI Taxonomy" id="2962635"/>
    <lineage>
        <taxon>Eukaryota</taxon>
        <taxon>Sar</taxon>
        <taxon>Stramenopiles</taxon>
        <taxon>Ochrophyta</taxon>
        <taxon>Bolidophyceae</taxon>
        <taxon>Parmales</taxon>
        <taxon>Triparmaceae</taxon>
        <taxon>Tetraparma</taxon>
    </lineage>
</organism>
<dbReference type="Proteomes" id="UP001165060">
    <property type="component" value="Unassembled WGS sequence"/>
</dbReference>
<evidence type="ECO:0008006" key="3">
    <source>
        <dbReference type="Google" id="ProtNLM"/>
    </source>
</evidence>
<protein>
    <recommendedName>
        <fullName evidence="3">PH domain-containing protein</fullName>
    </recommendedName>
</protein>
<feature type="non-terminal residue" evidence="1">
    <location>
        <position position="1"/>
    </location>
</feature>
<gene>
    <name evidence="1" type="ORF">TeGR_g6197</name>
</gene>
<evidence type="ECO:0000313" key="2">
    <source>
        <dbReference type="Proteomes" id="UP001165060"/>
    </source>
</evidence>
<dbReference type="EMBL" id="BRYB01001844">
    <property type="protein sequence ID" value="GMI34864.1"/>
    <property type="molecule type" value="Genomic_DNA"/>
</dbReference>
<keyword evidence="2" id="KW-1185">Reference proteome</keyword>
<comment type="caution">
    <text evidence="1">The sequence shown here is derived from an EMBL/GenBank/DDBJ whole genome shotgun (WGS) entry which is preliminary data.</text>
</comment>
<evidence type="ECO:0000313" key="1">
    <source>
        <dbReference type="EMBL" id="GMI34864.1"/>
    </source>
</evidence>
<proteinExistence type="predicted"/>
<dbReference type="InterPro" id="IPR011993">
    <property type="entry name" value="PH-like_dom_sf"/>
</dbReference>
<accession>A0ABQ6MXT4</accession>
<dbReference type="Gene3D" id="2.30.29.30">
    <property type="entry name" value="Pleckstrin-homology domain (PH domain)/Phosphotyrosine-binding domain (PTB)"/>
    <property type="match status" value="1"/>
</dbReference>